<dbReference type="Gene3D" id="3.10.50.40">
    <property type="match status" value="1"/>
</dbReference>
<evidence type="ECO:0000256" key="5">
    <source>
        <dbReference type="PROSITE-ProRule" id="PRU00277"/>
    </source>
</evidence>
<accession>A0ABD1FH83</accession>
<dbReference type="EC" id="5.2.1.8" evidence="2 5"/>
<keyword evidence="4 5" id="KW-0413">Isomerase</keyword>
<name>A0ABD1FH83_SALDI</name>
<evidence type="ECO:0000256" key="3">
    <source>
        <dbReference type="ARBA" id="ARBA00023110"/>
    </source>
</evidence>
<evidence type="ECO:0000259" key="6">
    <source>
        <dbReference type="PROSITE" id="PS50059"/>
    </source>
</evidence>
<reference evidence="7 8" key="1">
    <citation type="submission" date="2024-06" db="EMBL/GenBank/DDBJ databases">
        <title>A chromosome level genome sequence of Diviner's sage (Salvia divinorum).</title>
        <authorList>
            <person name="Ford S.A."/>
            <person name="Ro D.-K."/>
            <person name="Ness R.W."/>
            <person name="Phillips M.A."/>
        </authorList>
    </citation>
    <scope>NUCLEOTIDE SEQUENCE [LARGE SCALE GENOMIC DNA]</scope>
    <source>
        <strain evidence="7">SAF-2024a</strain>
        <tissue evidence="7">Leaf</tissue>
    </source>
</reference>
<dbReference type="EMBL" id="JBEAFC010000015">
    <property type="protein sequence ID" value="KAL1531193.1"/>
    <property type="molecule type" value="Genomic_DNA"/>
</dbReference>
<evidence type="ECO:0000313" key="8">
    <source>
        <dbReference type="Proteomes" id="UP001567538"/>
    </source>
</evidence>
<dbReference type="GO" id="GO:0003755">
    <property type="term" value="F:peptidyl-prolyl cis-trans isomerase activity"/>
    <property type="evidence" value="ECO:0007669"/>
    <property type="project" value="UniProtKB-KW"/>
</dbReference>
<protein>
    <recommendedName>
        <fullName evidence="2 5">peptidylprolyl isomerase</fullName>
        <ecNumber evidence="2 5">5.2.1.8</ecNumber>
    </recommendedName>
</protein>
<dbReference type="AlphaFoldDB" id="A0ABD1FH83"/>
<sequence length="202" mass="22256">MDISIDCDCVEEKTENQLRNLPNTGGMEDVLTLQVPIGEKDEDGGYLPYNGAMEDVLPPQVSIGDKVEVDDTQKPSLVKKKKKTISPQVKVQPLSLVTDVLEEGDPNGKMVCKGAKVKVHAIAKVKDSDEQPFESRICRLKLGDERLIEGLRIGIIGMRVGDKRRFTIPPSMGYGDEGFKGVVPPNSWLVYEIKLLAHGRAN</sequence>
<keyword evidence="3 5" id="KW-0697">Rotamase</keyword>
<evidence type="ECO:0000256" key="4">
    <source>
        <dbReference type="ARBA" id="ARBA00023235"/>
    </source>
</evidence>
<organism evidence="7 8">
    <name type="scientific">Salvia divinorum</name>
    <name type="common">Maria pastora</name>
    <name type="synonym">Diviner's sage</name>
    <dbReference type="NCBI Taxonomy" id="28513"/>
    <lineage>
        <taxon>Eukaryota</taxon>
        <taxon>Viridiplantae</taxon>
        <taxon>Streptophyta</taxon>
        <taxon>Embryophyta</taxon>
        <taxon>Tracheophyta</taxon>
        <taxon>Spermatophyta</taxon>
        <taxon>Magnoliopsida</taxon>
        <taxon>eudicotyledons</taxon>
        <taxon>Gunneridae</taxon>
        <taxon>Pentapetalae</taxon>
        <taxon>asterids</taxon>
        <taxon>lamiids</taxon>
        <taxon>Lamiales</taxon>
        <taxon>Lamiaceae</taxon>
        <taxon>Nepetoideae</taxon>
        <taxon>Mentheae</taxon>
        <taxon>Salviinae</taxon>
        <taxon>Salvia</taxon>
        <taxon>Salvia subgen. Calosphace</taxon>
    </lineage>
</organism>
<dbReference type="Pfam" id="PF00254">
    <property type="entry name" value="FKBP_C"/>
    <property type="match status" value="1"/>
</dbReference>
<evidence type="ECO:0000256" key="1">
    <source>
        <dbReference type="ARBA" id="ARBA00000971"/>
    </source>
</evidence>
<proteinExistence type="predicted"/>
<comment type="caution">
    <text evidence="7">The sequence shown here is derived from an EMBL/GenBank/DDBJ whole genome shotgun (WGS) entry which is preliminary data.</text>
</comment>
<gene>
    <name evidence="7" type="ORF">AAHA92_33901</name>
</gene>
<comment type="catalytic activity">
    <reaction evidence="1 5">
        <text>[protein]-peptidylproline (omega=180) = [protein]-peptidylproline (omega=0)</text>
        <dbReference type="Rhea" id="RHEA:16237"/>
        <dbReference type="Rhea" id="RHEA-COMP:10747"/>
        <dbReference type="Rhea" id="RHEA-COMP:10748"/>
        <dbReference type="ChEBI" id="CHEBI:83833"/>
        <dbReference type="ChEBI" id="CHEBI:83834"/>
        <dbReference type="EC" id="5.2.1.8"/>
    </reaction>
</comment>
<dbReference type="Proteomes" id="UP001567538">
    <property type="component" value="Unassembled WGS sequence"/>
</dbReference>
<dbReference type="PANTHER" id="PTHR43811">
    <property type="entry name" value="FKBP-TYPE PEPTIDYL-PROLYL CIS-TRANS ISOMERASE FKPA"/>
    <property type="match status" value="1"/>
</dbReference>
<dbReference type="InterPro" id="IPR001179">
    <property type="entry name" value="PPIase_FKBP_dom"/>
</dbReference>
<evidence type="ECO:0000313" key="7">
    <source>
        <dbReference type="EMBL" id="KAL1531193.1"/>
    </source>
</evidence>
<dbReference type="SUPFAM" id="SSF54534">
    <property type="entry name" value="FKBP-like"/>
    <property type="match status" value="1"/>
</dbReference>
<dbReference type="PROSITE" id="PS50059">
    <property type="entry name" value="FKBP_PPIASE"/>
    <property type="match status" value="1"/>
</dbReference>
<keyword evidence="8" id="KW-1185">Reference proteome</keyword>
<evidence type="ECO:0000256" key="2">
    <source>
        <dbReference type="ARBA" id="ARBA00013194"/>
    </source>
</evidence>
<dbReference type="PANTHER" id="PTHR43811:SF48">
    <property type="entry name" value="PEPTIDYL-PROLYL CIS-TRANS ISOMERASE FKBP43"/>
    <property type="match status" value="1"/>
</dbReference>
<dbReference type="InterPro" id="IPR046357">
    <property type="entry name" value="PPIase_dom_sf"/>
</dbReference>
<feature type="domain" description="PPIase FKBP-type" evidence="6">
    <location>
        <begin position="114"/>
        <end position="199"/>
    </location>
</feature>